<proteinExistence type="predicted"/>
<name>A0A8I6WC10_HORVV</name>
<evidence type="ECO:0000313" key="2">
    <source>
        <dbReference type="EnsemblPlants" id="HORVU.MOREX.r3.1HG0035170.1.CDS1"/>
    </source>
</evidence>
<organism evidence="2 3">
    <name type="scientific">Hordeum vulgare subsp. vulgare</name>
    <name type="common">Domesticated barley</name>
    <dbReference type="NCBI Taxonomy" id="112509"/>
    <lineage>
        <taxon>Eukaryota</taxon>
        <taxon>Viridiplantae</taxon>
        <taxon>Streptophyta</taxon>
        <taxon>Embryophyta</taxon>
        <taxon>Tracheophyta</taxon>
        <taxon>Spermatophyta</taxon>
        <taxon>Magnoliopsida</taxon>
        <taxon>Liliopsida</taxon>
        <taxon>Poales</taxon>
        <taxon>Poaceae</taxon>
        <taxon>BOP clade</taxon>
        <taxon>Pooideae</taxon>
        <taxon>Triticodae</taxon>
        <taxon>Triticeae</taxon>
        <taxon>Hordeinae</taxon>
        <taxon>Hordeum</taxon>
    </lineage>
</organism>
<dbReference type="PANTHER" id="PTHR36617">
    <property type="entry name" value="PROTEIN, PUTATIVE-RELATED"/>
    <property type="match status" value="1"/>
</dbReference>
<protein>
    <recommendedName>
        <fullName evidence="1">Reverse transcriptase zinc-binding domain-containing protein</fullName>
    </recommendedName>
</protein>
<keyword evidence="3" id="KW-1185">Reference proteome</keyword>
<dbReference type="EnsemblPlants" id="HORVU.MOREX.r3.1HG0035170.1">
    <property type="protein sequence ID" value="HORVU.MOREX.r3.1HG0035170.1.CDS1"/>
    <property type="gene ID" value="HORVU.MOREX.r3.1HG0035170"/>
</dbReference>
<sequence>MTVGNGSTARFWEDRWLNGKSVCELMPQLYTCIPKRRRKNRTVVEGLLGNSWARDIHGVIGVHEIGQYLQLWQLAQQVTLPTELDKLTWKWTTSGVYTAQSAYLATFQGSTTCFSWKLIWKNWVPPKVKFFHWLACQDRCWTAEHLARHGMQHHPRCLLCDQAPETRRHLMLECPFARQTWHEVLAWLRMTAAPPDHEASPMDWWLQARQNTSKPLHKGLASAALLVPWMIWKHRNACVFEGARSSSLQLISNIKE</sequence>
<reference evidence="3" key="1">
    <citation type="journal article" date="2012" name="Nature">
        <title>A physical, genetic and functional sequence assembly of the barley genome.</title>
        <authorList>
            <consortium name="The International Barley Genome Sequencing Consortium"/>
            <person name="Mayer K.F."/>
            <person name="Waugh R."/>
            <person name="Brown J.W."/>
            <person name="Schulman A."/>
            <person name="Langridge P."/>
            <person name="Platzer M."/>
            <person name="Fincher G.B."/>
            <person name="Muehlbauer G.J."/>
            <person name="Sato K."/>
            <person name="Close T.J."/>
            <person name="Wise R.P."/>
            <person name="Stein N."/>
        </authorList>
    </citation>
    <scope>NUCLEOTIDE SEQUENCE [LARGE SCALE GENOMIC DNA]</scope>
    <source>
        <strain evidence="3">cv. Morex</strain>
    </source>
</reference>
<dbReference type="AlphaFoldDB" id="A0A8I6WC10"/>
<dbReference type="InterPro" id="IPR026960">
    <property type="entry name" value="RVT-Znf"/>
</dbReference>
<evidence type="ECO:0000313" key="3">
    <source>
        <dbReference type="Proteomes" id="UP000011116"/>
    </source>
</evidence>
<accession>A0A8I6WC10</accession>
<dbReference type="Pfam" id="PF13966">
    <property type="entry name" value="zf-RVT"/>
    <property type="match status" value="1"/>
</dbReference>
<dbReference type="PANTHER" id="PTHR36617:SF17">
    <property type="entry name" value="OS01G0114800 PROTEIN"/>
    <property type="match status" value="1"/>
</dbReference>
<dbReference type="Proteomes" id="UP000011116">
    <property type="component" value="Chromosome 1H"/>
</dbReference>
<reference evidence="2" key="2">
    <citation type="submission" date="2020-10" db="EMBL/GenBank/DDBJ databases">
        <authorList>
            <person name="Scholz U."/>
            <person name="Mascher M."/>
            <person name="Fiebig A."/>
        </authorList>
    </citation>
    <scope>NUCLEOTIDE SEQUENCE [LARGE SCALE GENOMIC DNA]</scope>
    <source>
        <strain evidence="2">cv. Morex</strain>
    </source>
</reference>
<reference evidence="2" key="3">
    <citation type="submission" date="2022-01" db="UniProtKB">
        <authorList>
            <consortium name="EnsemblPlants"/>
        </authorList>
    </citation>
    <scope>IDENTIFICATION</scope>
    <source>
        <strain evidence="2">subsp. vulgare</strain>
    </source>
</reference>
<feature type="domain" description="Reverse transcriptase zinc-binding" evidence="1">
    <location>
        <begin position="97"/>
        <end position="181"/>
    </location>
</feature>
<evidence type="ECO:0000259" key="1">
    <source>
        <dbReference type="Pfam" id="PF13966"/>
    </source>
</evidence>
<dbReference type="Gramene" id="HORVU.MOREX.r3.1HG0035170.1">
    <property type="protein sequence ID" value="HORVU.MOREX.r3.1HG0035170.1.CDS1"/>
    <property type="gene ID" value="HORVU.MOREX.r3.1HG0035170"/>
</dbReference>